<name>A0A2U8FMB5_9BURK</name>
<sequence length="331" mass="35528">MSPPGPLCRNRLRQRRLLEGKGAKPVNRACSGSGRLSHAGVPATPGPCPPVVRPFGVLARDEHRTSVSGPSWHVLPLGRGPAPPRRGQTQLARRDGLATIAETPSGTTSMHETPSGTPGRSGPHRRTGLLRAAFASGLATAALTLPAAWAQPTELFGISYPQTLKVEGRTLQLNGAGVTYRAVAKLYTVALYTPEKSSQAEAVVTMSGPVQLRFVMLQGMRVDEIGKTITRGIELNSNREAFFNLIPAIRQMGEQFSHIKRLNAGDTFAIDHVPDRGTMFFVNGQPAGLPIADKRFFPAVLRVWLGTKPASPDLRDALLSYKAPAVLDALE</sequence>
<reference evidence="3 4" key="1">
    <citation type="submission" date="2018-05" db="EMBL/GenBank/DDBJ databases">
        <title>complete genome sequence of Aquabacterium olei NBRC 110486.</title>
        <authorList>
            <person name="Tang B."/>
            <person name="Chang J."/>
            <person name="Zhang L."/>
            <person name="Yang H."/>
        </authorList>
    </citation>
    <scope>NUCLEOTIDE SEQUENCE [LARGE SCALE GENOMIC DNA]</scope>
    <source>
        <strain evidence="3 4">NBRC 110486</strain>
    </source>
</reference>
<evidence type="ECO:0000313" key="4">
    <source>
        <dbReference type="Proteomes" id="UP000244892"/>
    </source>
</evidence>
<dbReference type="KEGG" id="aon:DEH84_00710"/>
<feature type="region of interest" description="Disordered" evidence="1">
    <location>
        <begin position="67"/>
        <end position="88"/>
    </location>
</feature>
<dbReference type="InterPro" id="IPR016088">
    <property type="entry name" value="Chalcone_isomerase_3-sand"/>
</dbReference>
<proteinExistence type="predicted"/>
<feature type="compositionally biased region" description="Polar residues" evidence="1">
    <location>
        <begin position="102"/>
        <end position="118"/>
    </location>
</feature>
<accession>A0A2U8FMB5</accession>
<feature type="region of interest" description="Disordered" evidence="1">
    <location>
        <begin position="23"/>
        <end position="43"/>
    </location>
</feature>
<dbReference type="AlphaFoldDB" id="A0A2U8FMB5"/>
<dbReference type="SUPFAM" id="SSF54626">
    <property type="entry name" value="Chalcone isomerase"/>
    <property type="match status" value="1"/>
</dbReference>
<dbReference type="GO" id="GO:0016872">
    <property type="term" value="F:intramolecular lyase activity"/>
    <property type="evidence" value="ECO:0007669"/>
    <property type="project" value="InterPro"/>
</dbReference>
<evidence type="ECO:0000259" key="2">
    <source>
        <dbReference type="Pfam" id="PF16036"/>
    </source>
</evidence>
<dbReference type="InterPro" id="IPR016087">
    <property type="entry name" value="Chalcone_isomerase"/>
</dbReference>
<dbReference type="InterPro" id="IPR036298">
    <property type="entry name" value="Chalcone_isomerase_sf"/>
</dbReference>
<feature type="domain" description="Chalcone isomerase" evidence="2">
    <location>
        <begin position="154"/>
        <end position="319"/>
    </location>
</feature>
<dbReference type="EMBL" id="CP029210">
    <property type="protein sequence ID" value="AWI52132.1"/>
    <property type="molecule type" value="Genomic_DNA"/>
</dbReference>
<dbReference type="Gene3D" id="3.50.70.10">
    <property type="match status" value="1"/>
</dbReference>
<protein>
    <recommendedName>
        <fullName evidence="2">Chalcone isomerase domain-containing protein</fullName>
    </recommendedName>
</protein>
<evidence type="ECO:0000313" key="3">
    <source>
        <dbReference type="EMBL" id="AWI52132.1"/>
    </source>
</evidence>
<dbReference type="Pfam" id="PF16036">
    <property type="entry name" value="Chalcone_3"/>
    <property type="match status" value="1"/>
</dbReference>
<keyword evidence="4" id="KW-1185">Reference proteome</keyword>
<evidence type="ECO:0000256" key="1">
    <source>
        <dbReference type="SAM" id="MobiDB-lite"/>
    </source>
</evidence>
<organism evidence="3 4">
    <name type="scientific">Aquabacterium olei</name>
    <dbReference type="NCBI Taxonomy" id="1296669"/>
    <lineage>
        <taxon>Bacteria</taxon>
        <taxon>Pseudomonadati</taxon>
        <taxon>Pseudomonadota</taxon>
        <taxon>Betaproteobacteria</taxon>
        <taxon>Burkholderiales</taxon>
        <taxon>Aquabacterium</taxon>
    </lineage>
</organism>
<dbReference type="Proteomes" id="UP000244892">
    <property type="component" value="Chromosome"/>
</dbReference>
<feature type="region of interest" description="Disordered" evidence="1">
    <location>
        <begin position="100"/>
        <end position="123"/>
    </location>
</feature>
<gene>
    <name evidence="3" type="ORF">DEH84_00710</name>
</gene>